<protein>
    <submittedName>
        <fullName evidence="1">Uncharacterized protein</fullName>
    </submittedName>
</protein>
<dbReference type="Proteomes" id="UP000028667">
    <property type="component" value="Segment"/>
</dbReference>
<dbReference type="KEGG" id="vg:20041441"/>
<keyword evidence="2" id="KW-1185">Reference proteome</keyword>
<name>A0A076FHY8_9VIRU</name>
<reference evidence="1 2" key="1">
    <citation type="journal article" date="2014" name="Virology">
        <title>Genome of brown tide virus (AaV), the little giant of the Megaviridae, elucidates NCLDV genome expansion and host-virus coevolution.</title>
        <authorList>
            <person name="Moniruzzaman M."/>
            <person name="LeCleir G.R."/>
            <person name="Brown C.M."/>
            <person name="Gobler C.J."/>
            <person name="Bidle K.D."/>
            <person name="Wilson W.H."/>
            <person name="Wilhelm S.W."/>
        </authorList>
    </citation>
    <scope>NUCLEOTIDE SEQUENCE [LARGE SCALE GENOMIC DNA]</scope>
    <source>
        <strain evidence="1">BtV-01</strain>
    </source>
</reference>
<evidence type="ECO:0000313" key="1">
    <source>
        <dbReference type="EMBL" id="AII17056.1"/>
    </source>
</evidence>
<dbReference type="EMBL" id="KJ645900">
    <property type="protein sequence ID" value="AII17056.1"/>
    <property type="molecule type" value="Genomic_DNA"/>
</dbReference>
<sequence>MTTKKNIEQKIKEEKTPYKHKYDYYITHFNGAESFVRENGKNLYIHKKLYLKCDKKYRDGKIREVLHAINYYSKKSLYIDKEPIHIIKNYDKLFIGHDVDLINVEMKNFGYGSTLLVLKGNKYYVIDAEKIVEFNKKDFKGEILDFISIITPNDIPESIIITASHIYNLNMMTNFEYKKDKDTNKLLKKLIKSKIPNDLVGTKKEDIYTLIYKDTNFSSLKLKPSFKSKVYKLFK</sequence>
<dbReference type="GeneID" id="20041441"/>
<organism evidence="1 2">
    <name type="scientific">Aureococcus anophagefferens virus</name>
    <dbReference type="NCBI Taxonomy" id="1474867"/>
    <lineage>
        <taxon>Viruses</taxon>
        <taxon>Varidnaviria</taxon>
        <taxon>Bamfordvirae</taxon>
        <taxon>Nucleocytoviricota</taxon>
        <taxon>Megaviricetes</taxon>
        <taxon>Imitervirales</taxon>
        <taxon>Schizomimiviridae</taxon>
        <taxon>Kratosvirus</taxon>
        <taxon>Kratosvirus quantuckense</taxon>
    </lineage>
</organism>
<gene>
    <name evidence="1" type="ORF">AaV_089</name>
</gene>
<dbReference type="RefSeq" id="YP_009052167.1">
    <property type="nucleotide sequence ID" value="NC_024697.1"/>
</dbReference>
<evidence type="ECO:0000313" key="2">
    <source>
        <dbReference type="Proteomes" id="UP000028667"/>
    </source>
</evidence>
<accession>A0A076FHY8</accession>
<proteinExistence type="predicted"/>